<protein>
    <submittedName>
        <fullName evidence="1">Uncharacterized protein</fullName>
    </submittedName>
</protein>
<reference evidence="1" key="1">
    <citation type="journal article" date="2015" name="Nature">
        <title>Complex archaea that bridge the gap between prokaryotes and eukaryotes.</title>
        <authorList>
            <person name="Spang A."/>
            <person name="Saw J.H."/>
            <person name="Jorgensen S.L."/>
            <person name="Zaremba-Niedzwiedzka K."/>
            <person name="Martijn J."/>
            <person name="Lind A.E."/>
            <person name="van Eijk R."/>
            <person name="Schleper C."/>
            <person name="Guy L."/>
            <person name="Ettema T.J."/>
        </authorList>
    </citation>
    <scope>NUCLEOTIDE SEQUENCE</scope>
</reference>
<dbReference type="EMBL" id="LAZR01008129">
    <property type="protein sequence ID" value="KKM80773.1"/>
    <property type="molecule type" value="Genomic_DNA"/>
</dbReference>
<evidence type="ECO:0000313" key="1">
    <source>
        <dbReference type="EMBL" id="KKM80773.1"/>
    </source>
</evidence>
<dbReference type="AlphaFoldDB" id="A0A0F9KFS9"/>
<name>A0A0F9KFS9_9ZZZZ</name>
<gene>
    <name evidence="1" type="ORF">LCGC14_1336490</name>
</gene>
<sequence>MEKTLIIGYGSLMSYFGINERIYTRNIEIFNPFITRFKGSRGFNTTRGRCMDIGKIFNPEGSQISIDEVIDESRNTFECLAFYVKDGPLQKIAKRESFPIGLMSEIRSFLNNQNKKDNIQEGMKDIAEFLWTFYAQQDSYTSYQEKIHQYRKKLGKHITFEILNAHRYVPHPVKVECNQKKRIVFGLISIHTDIGAKKDNTKDIALMTFREAIHSDNPPRELYFKDCILGGVHGINVRDILSGIGNINGEMDFYIKNLKEKIKEEWNDTQSWRFHGNNLRSNLVRSGLMEYFPEILKDI</sequence>
<accession>A0A0F9KFS9</accession>
<organism evidence="1">
    <name type="scientific">marine sediment metagenome</name>
    <dbReference type="NCBI Taxonomy" id="412755"/>
    <lineage>
        <taxon>unclassified sequences</taxon>
        <taxon>metagenomes</taxon>
        <taxon>ecological metagenomes</taxon>
    </lineage>
</organism>
<comment type="caution">
    <text evidence="1">The sequence shown here is derived from an EMBL/GenBank/DDBJ whole genome shotgun (WGS) entry which is preliminary data.</text>
</comment>
<proteinExistence type="predicted"/>